<sequence>MPTRKQEKVVSLQEITVACQECSLNEICLPVGIDSDDMEQLDAIIDRKRPLARGDNLFQVGDDFRSIFAVRSGSLKTYATSEDGQEQVMGFQLPGELVGLDAIASGAHPLTAKALETTSICEIPFEQLESLSGQLPGLRKQLLRVMSQEIRDDEQNMLTLGQRSAEERLAAFLISLSNRYRRRGFSSTQFNLTMSRGDIGNYLGLALETVSRLFTRFQSEGLLKVERRNIELLDRQRLCNFSSANCYGDNPSSDS</sequence>
<dbReference type="InterPro" id="IPR050397">
    <property type="entry name" value="Env_Response_Regulators"/>
</dbReference>
<dbReference type="GO" id="GO:0003677">
    <property type="term" value="F:DNA binding"/>
    <property type="evidence" value="ECO:0007669"/>
    <property type="project" value="UniProtKB-KW"/>
</dbReference>
<dbReference type="SMART" id="SM00100">
    <property type="entry name" value="cNMP"/>
    <property type="match status" value="1"/>
</dbReference>
<dbReference type="CDD" id="cd00038">
    <property type="entry name" value="CAP_ED"/>
    <property type="match status" value="1"/>
</dbReference>
<dbReference type="Pfam" id="PF00027">
    <property type="entry name" value="cNMP_binding"/>
    <property type="match status" value="1"/>
</dbReference>
<accession>A0A3B0YIT4</accession>
<name>A0A3B0YIT4_9ZZZZ</name>
<keyword evidence="2" id="KW-0238">DNA-binding</keyword>
<dbReference type="InterPro" id="IPR036388">
    <property type="entry name" value="WH-like_DNA-bd_sf"/>
</dbReference>
<feature type="domain" description="HTH crp-type" evidence="5">
    <location>
        <begin position="163"/>
        <end position="236"/>
    </location>
</feature>
<dbReference type="PROSITE" id="PS00042">
    <property type="entry name" value="HTH_CRP_1"/>
    <property type="match status" value="1"/>
</dbReference>
<dbReference type="PANTHER" id="PTHR24567">
    <property type="entry name" value="CRP FAMILY TRANSCRIPTIONAL REGULATORY PROTEIN"/>
    <property type="match status" value="1"/>
</dbReference>
<dbReference type="PANTHER" id="PTHR24567:SF75">
    <property type="entry name" value="FUMARATE AND NITRATE REDUCTION REGULATORY PROTEIN"/>
    <property type="match status" value="1"/>
</dbReference>
<evidence type="ECO:0000313" key="6">
    <source>
        <dbReference type="EMBL" id="VAW76660.1"/>
    </source>
</evidence>
<dbReference type="InterPro" id="IPR018335">
    <property type="entry name" value="Tscrpt_reg_HTH_Crp-type_CS"/>
</dbReference>
<dbReference type="PROSITE" id="PS50042">
    <property type="entry name" value="CNMP_BINDING_3"/>
    <property type="match status" value="1"/>
</dbReference>
<dbReference type="FunFam" id="2.60.120.10:FF:000004">
    <property type="entry name" value="Fumarate/nitrate reduction transcriptional regulator Fnr"/>
    <property type="match status" value="1"/>
</dbReference>
<evidence type="ECO:0000256" key="2">
    <source>
        <dbReference type="ARBA" id="ARBA00023125"/>
    </source>
</evidence>
<evidence type="ECO:0000259" key="4">
    <source>
        <dbReference type="PROSITE" id="PS50042"/>
    </source>
</evidence>
<dbReference type="AlphaFoldDB" id="A0A3B0YIT4"/>
<dbReference type="InterPro" id="IPR036390">
    <property type="entry name" value="WH_DNA-bd_sf"/>
</dbReference>
<organism evidence="6">
    <name type="scientific">hydrothermal vent metagenome</name>
    <dbReference type="NCBI Taxonomy" id="652676"/>
    <lineage>
        <taxon>unclassified sequences</taxon>
        <taxon>metagenomes</taxon>
        <taxon>ecological metagenomes</taxon>
    </lineage>
</organism>
<dbReference type="SMART" id="SM00419">
    <property type="entry name" value="HTH_CRP"/>
    <property type="match status" value="1"/>
</dbReference>
<dbReference type="SUPFAM" id="SSF51206">
    <property type="entry name" value="cAMP-binding domain-like"/>
    <property type="match status" value="1"/>
</dbReference>
<dbReference type="FunFam" id="1.10.10.10:FF:000028">
    <property type="entry name" value="Fumarate/nitrate reduction transcriptional regulator Fnr"/>
    <property type="match status" value="1"/>
</dbReference>
<proteinExistence type="predicted"/>
<evidence type="ECO:0000256" key="3">
    <source>
        <dbReference type="ARBA" id="ARBA00023163"/>
    </source>
</evidence>
<dbReference type="Gene3D" id="1.10.10.10">
    <property type="entry name" value="Winged helix-like DNA-binding domain superfamily/Winged helix DNA-binding domain"/>
    <property type="match status" value="1"/>
</dbReference>
<gene>
    <name evidence="6" type="ORF">MNBD_GAMMA15-78</name>
</gene>
<feature type="domain" description="Cyclic nucleotide-binding" evidence="4">
    <location>
        <begin position="29"/>
        <end position="112"/>
    </location>
</feature>
<dbReference type="Pfam" id="PF13545">
    <property type="entry name" value="HTH_Crp_2"/>
    <property type="match status" value="1"/>
</dbReference>
<dbReference type="SUPFAM" id="SSF46785">
    <property type="entry name" value="Winged helix' DNA-binding domain"/>
    <property type="match status" value="1"/>
</dbReference>
<dbReference type="EMBL" id="UOFN01000062">
    <property type="protein sequence ID" value="VAW76660.1"/>
    <property type="molecule type" value="Genomic_DNA"/>
</dbReference>
<dbReference type="PROSITE" id="PS51063">
    <property type="entry name" value="HTH_CRP_2"/>
    <property type="match status" value="1"/>
</dbReference>
<dbReference type="CDD" id="cd00092">
    <property type="entry name" value="HTH_CRP"/>
    <property type="match status" value="1"/>
</dbReference>
<dbReference type="InterPro" id="IPR000595">
    <property type="entry name" value="cNMP-bd_dom"/>
</dbReference>
<keyword evidence="1" id="KW-0805">Transcription regulation</keyword>
<reference evidence="6" key="1">
    <citation type="submission" date="2018-06" db="EMBL/GenBank/DDBJ databases">
        <authorList>
            <person name="Zhirakovskaya E."/>
        </authorList>
    </citation>
    <scope>NUCLEOTIDE SEQUENCE</scope>
</reference>
<protein>
    <submittedName>
        <fullName evidence="6">Fumarate and nitrate reduction regulatory protein</fullName>
    </submittedName>
</protein>
<dbReference type="GO" id="GO:0003700">
    <property type="term" value="F:DNA-binding transcription factor activity"/>
    <property type="evidence" value="ECO:0007669"/>
    <property type="project" value="InterPro"/>
</dbReference>
<evidence type="ECO:0000256" key="1">
    <source>
        <dbReference type="ARBA" id="ARBA00023015"/>
    </source>
</evidence>
<dbReference type="PRINTS" id="PR00034">
    <property type="entry name" value="HTHCRP"/>
</dbReference>
<dbReference type="GO" id="GO:0005829">
    <property type="term" value="C:cytosol"/>
    <property type="evidence" value="ECO:0007669"/>
    <property type="project" value="TreeGrafter"/>
</dbReference>
<dbReference type="InterPro" id="IPR012318">
    <property type="entry name" value="HTH_CRP"/>
</dbReference>
<dbReference type="InterPro" id="IPR018490">
    <property type="entry name" value="cNMP-bd_dom_sf"/>
</dbReference>
<dbReference type="Gene3D" id="2.60.120.10">
    <property type="entry name" value="Jelly Rolls"/>
    <property type="match status" value="1"/>
</dbReference>
<evidence type="ECO:0000259" key="5">
    <source>
        <dbReference type="PROSITE" id="PS51063"/>
    </source>
</evidence>
<keyword evidence="3" id="KW-0804">Transcription</keyword>
<dbReference type="NCBIfam" id="NF008365">
    <property type="entry name" value="PRK11161.1"/>
    <property type="match status" value="1"/>
</dbReference>
<dbReference type="InterPro" id="IPR014710">
    <property type="entry name" value="RmlC-like_jellyroll"/>
</dbReference>